<dbReference type="FunFam" id="2.60.40.1120:FF:000033">
    <property type="entry name" value="Rhamnogalacturonate lyase B"/>
    <property type="match status" value="1"/>
</dbReference>
<dbReference type="GO" id="GO:0005975">
    <property type="term" value="P:carbohydrate metabolic process"/>
    <property type="evidence" value="ECO:0007669"/>
    <property type="project" value="InterPro"/>
</dbReference>
<evidence type="ECO:0000256" key="4">
    <source>
        <dbReference type="ARBA" id="ARBA00012437"/>
    </source>
</evidence>
<dbReference type="InterPro" id="IPR051850">
    <property type="entry name" value="Polysacch_Lyase_4"/>
</dbReference>
<dbReference type="OrthoDB" id="2130367at2759"/>
<dbReference type="InterPro" id="IPR013784">
    <property type="entry name" value="Carb-bd-like_fold"/>
</dbReference>
<dbReference type="EC" id="4.2.2.23" evidence="4"/>
<evidence type="ECO:0000259" key="8">
    <source>
        <dbReference type="Pfam" id="PF14683"/>
    </source>
</evidence>
<evidence type="ECO:0000256" key="7">
    <source>
        <dbReference type="ARBA" id="ARBA00023239"/>
    </source>
</evidence>
<dbReference type="PANTHER" id="PTHR32018:SF1">
    <property type="entry name" value="RHAMNOGALACTURONAN ENDOLYASE"/>
    <property type="match status" value="1"/>
</dbReference>
<proteinExistence type="inferred from homology"/>
<evidence type="ECO:0000256" key="1">
    <source>
        <dbReference type="ARBA" id="ARBA00001324"/>
    </source>
</evidence>
<dbReference type="Pfam" id="PF14686">
    <property type="entry name" value="fn3_3"/>
    <property type="match status" value="1"/>
</dbReference>
<dbReference type="GO" id="GO:0005576">
    <property type="term" value="C:extracellular region"/>
    <property type="evidence" value="ECO:0007669"/>
    <property type="project" value="UniProtKB-SubCell"/>
</dbReference>
<dbReference type="SUPFAM" id="SSF49452">
    <property type="entry name" value="Starch-binding domain-like"/>
    <property type="match status" value="1"/>
</dbReference>
<dbReference type="PANTHER" id="PTHR32018">
    <property type="entry name" value="RHAMNOGALACTURONATE LYASE FAMILY PROTEIN"/>
    <property type="match status" value="1"/>
</dbReference>
<gene>
    <name evidence="11" type="primary">LOC116202656</name>
</gene>
<name>A0A6P8D153_PUNGR</name>
<dbReference type="GeneID" id="116202656"/>
<keyword evidence="6" id="KW-0732">Signal</keyword>
<dbReference type="InterPro" id="IPR011013">
    <property type="entry name" value="Gal_mutarotase_sf_dom"/>
</dbReference>
<dbReference type="Proteomes" id="UP000515151">
    <property type="component" value="Chromosome 4"/>
</dbReference>
<organism evidence="10 11">
    <name type="scientific">Punica granatum</name>
    <name type="common">Pomegranate</name>
    <dbReference type="NCBI Taxonomy" id="22663"/>
    <lineage>
        <taxon>Eukaryota</taxon>
        <taxon>Viridiplantae</taxon>
        <taxon>Streptophyta</taxon>
        <taxon>Embryophyta</taxon>
        <taxon>Tracheophyta</taxon>
        <taxon>Spermatophyta</taxon>
        <taxon>Magnoliopsida</taxon>
        <taxon>eudicotyledons</taxon>
        <taxon>Gunneridae</taxon>
        <taxon>Pentapetalae</taxon>
        <taxon>rosids</taxon>
        <taxon>malvids</taxon>
        <taxon>Myrtales</taxon>
        <taxon>Lythraceae</taxon>
        <taxon>Punica</taxon>
    </lineage>
</organism>
<dbReference type="RefSeq" id="XP_031390110.1">
    <property type="nucleotide sequence ID" value="XM_031534250.1"/>
</dbReference>
<dbReference type="CDD" id="cd10317">
    <property type="entry name" value="RGL4_C"/>
    <property type="match status" value="1"/>
</dbReference>
<reference evidence="10" key="1">
    <citation type="journal article" date="2020" name="Plant Biotechnol. J.">
        <title>The pomegranate (Punica granatum L.) draft genome dissects genetic divergence between soft- and hard-seeded cultivars.</title>
        <authorList>
            <person name="Luo X."/>
            <person name="Li H."/>
            <person name="Wu Z."/>
            <person name="Yao W."/>
            <person name="Zhao P."/>
            <person name="Cao D."/>
            <person name="Yu H."/>
            <person name="Li K."/>
            <person name="Poudel K."/>
            <person name="Zhao D."/>
            <person name="Zhang F."/>
            <person name="Xia X."/>
            <person name="Chen L."/>
            <person name="Wang Q."/>
            <person name="Jing D."/>
            <person name="Cao S."/>
        </authorList>
    </citation>
    <scope>NUCLEOTIDE SEQUENCE [LARGE SCALE GENOMIC DNA]</scope>
    <source>
        <strain evidence="10">cv. Tunisia</strain>
    </source>
</reference>
<feature type="domain" description="Rhamnogalacturonan lyase" evidence="8">
    <location>
        <begin position="504"/>
        <end position="692"/>
    </location>
</feature>
<keyword evidence="5" id="KW-0964">Secreted</keyword>
<keyword evidence="10" id="KW-1185">Reference proteome</keyword>
<evidence type="ECO:0000256" key="6">
    <source>
        <dbReference type="ARBA" id="ARBA00022729"/>
    </source>
</evidence>
<accession>A0A6P8D153</accession>
<evidence type="ECO:0000256" key="2">
    <source>
        <dbReference type="ARBA" id="ARBA00004613"/>
    </source>
</evidence>
<dbReference type="InterPro" id="IPR014718">
    <property type="entry name" value="GH-type_carb-bd"/>
</dbReference>
<comment type="similarity">
    <text evidence="3">Belongs to the polysaccharide lyase 4 family.</text>
</comment>
<evidence type="ECO:0000259" key="9">
    <source>
        <dbReference type="Pfam" id="PF14686"/>
    </source>
</evidence>
<evidence type="ECO:0000256" key="3">
    <source>
        <dbReference type="ARBA" id="ARBA00010418"/>
    </source>
</evidence>
<evidence type="ECO:0000313" key="10">
    <source>
        <dbReference type="Proteomes" id="UP000515151"/>
    </source>
</evidence>
<comment type="catalytic activity">
    <reaction evidence="1">
        <text>Endotype eliminative cleavage of L-alpha-rhamnopyranosyl-(1-&gt;4)-alpha-D-galactopyranosyluronic acid bonds of rhamnogalacturonan I domains in ramified hairy regions of pectin leaving L-rhamnopyranose at the reducing end and 4-deoxy-4,5-unsaturated D-galactopyranosyluronic acid at the non-reducing end.</text>
        <dbReference type="EC" id="4.2.2.23"/>
    </reaction>
</comment>
<dbReference type="InterPro" id="IPR029411">
    <property type="entry name" value="RG-lyase_III"/>
</dbReference>
<dbReference type="Pfam" id="PF06045">
    <property type="entry name" value="Rhamnogal_lyase"/>
    <property type="match status" value="1"/>
</dbReference>
<dbReference type="Gene3D" id="2.70.98.10">
    <property type="match status" value="1"/>
</dbReference>
<dbReference type="Gene3D" id="2.60.40.1120">
    <property type="entry name" value="Carboxypeptidase-like, regulatory domain"/>
    <property type="match status" value="1"/>
</dbReference>
<comment type="subcellular location">
    <subcellularLocation>
        <location evidence="2">Secreted</location>
    </subcellularLocation>
</comment>
<evidence type="ECO:0000256" key="5">
    <source>
        <dbReference type="ARBA" id="ARBA00022525"/>
    </source>
</evidence>
<dbReference type="Pfam" id="PF14683">
    <property type="entry name" value="CBM-like"/>
    <property type="match status" value="1"/>
</dbReference>
<dbReference type="CDD" id="cd10320">
    <property type="entry name" value="RGL4_N"/>
    <property type="match status" value="1"/>
</dbReference>
<dbReference type="AlphaFoldDB" id="A0A6P8D153"/>
<reference evidence="11" key="2">
    <citation type="submission" date="2025-08" db="UniProtKB">
        <authorList>
            <consortium name="RefSeq"/>
        </authorList>
    </citation>
    <scope>IDENTIFICATION</scope>
    <source>
        <tissue evidence="11">Leaf</tissue>
    </source>
</reference>
<dbReference type="CDD" id="cd10316">
    <property type="entry name" value="RGL4_M"/>
    <property type="match status" value="1"/>
</dbReference>
<dbReference type="GO" id="GO:0102210">
    <property type="term" value="F:rhamnogalacturonan endolyase activity"/>
    <property type="evidence" value="ECO:0007669"/>
    <property type="project" value="UniProtKB-EC"/>
</dbReference>
<dbReference type="GO" id="GO:0030246">
    <property type="term" value="F:carbohydrate binding"/>
    <property type="evidence" value="ECO:0007669"/>
    <property type="project" value="InterPro"/>
</dbReference>
<feature type="domain" description="Rhamnogalacturonan lyase" evidence="9">
    <location>
        <begin position="417"/>
        <end position="484"/>
    </location>
</feature>
<evidence type="ECO:0000313" key="11">
    <source>
        <dbReference type="RefSeq" id="XP_031390110.1"/>
    </source>
</evidence>
<dbReference type="SUPFAM" id="SSF74650">
    <property type="entry name" value="Galactose mutarotase-like"/>
    <property type="match status" value="1"/>
</dbReference>
<dbReference type="InterPro" id="IPR010325">
    <property type="entry name" value="Rhamnogal_lyase"/>
</dbReference>
<dbReference type="InterPro" id="IPR008979">
    <property type="entry name" value="Galactose-bd-like_sf"/>
</dbReference>
<protein>
    <recommendedName>
        <fullName evidence="4">rhamnogalacturonan endolyase</fullName>
        <ecNumber evidence="4">4.2.2.23</ecNumber>
    </recommendedName>
</protein>
<dbReference type="Gene3D" id="2.60.120.260">
    <property type="entry name" value="Galactose-binding domain-like"/>
    <property type="match status" value="1"/>
</dbReference>
<sequence>MILCLSHSIMGSDRKALPVLILMTVFLFSGSPSFTSGSRARVTVPRIEEAQSPASPRPSAAPGPAVQLVFKEQHVVLDNGILQVTLSNPEGSVTGIQYNGIDNVLEVENGESNRGYWDVVWSAAGTNGTKGKLDRLEGTKLEVIVENEDQVELSFTRTWNFSLSGTVVPINVDKRFVLLRGSSGLYTYAVYEHLAEWPAFIIDNTRTVFKLRKDKFHYMAMADNRQRYMPLPDDREAPRGQALAYPEAVRLVDPMEPEFKGEVDDKYQYSCESKDISVHGWISSDPPTGFWQITPSIEFRSGGPTKQFLTSHVGPTSLNVFLSAHYSGEDLVMKFGPDEPWKKVFGPVFVYLNSLMGDGDPTSLWEDAKQQFIAEEQKWPYSFPASEDFMPADQRGKVSGRLLVLDRYSREESLPATGAYVGLSPTGEIGSWQRETKGYQFWTRADVDGLFSITNIRPGDYNLFAWVPGFMGDYKYQYTVTISPVGLDIDLSDLIYKPPRNGPTFWEIGVPDRTAAEFYVPDPNPLYINKLYINHPDRFRQYGLWERYAELYPDGDLVYHVGSSDYRKDWFFTQVTRKRENNTYEGTTWQIKFMLEAVNISAAYTLQVALATAHVSELQIRFNNPDKNPPLFTTGIIGKDNTIARHGIHGLYWNYTITVPGTELAMGENTIFLTQTKSESPFQGVMYDYIRFEGPSYDRPNHR</sequence>
<dbReference type="InterPro" id="IPR029413">
    <property type="entry name" value="RG-lyase_II"/>
</dbReference>
<dbReference type="SUPFAM" id="SSF49785">
    <property type="entry name" value="Galactose-binding domain-like"/>
    <property type="match status" value="1"/>
</dbReference>
<keyword evidence="7" id="KW-0456">Lyase</keyword>